<dbReference type="Pfam" id="PF18826">
    <property type="entry name" value="bVLRF1"/>
    <property type="match status" value="1"/>
</dbReference>
<dbReference type="Gene3D" id="1.25.40.20">
    <property type="entry name" value="Ankyrin repeat-containing domain"/>
    <property type="match status" value="1"/>
</dbReference>
<evidence type="ECO:0000256" key="1">
    <source>
        <dbReference type="ARBA" id="ARBA00004496"/>
    </source>
</evidence>
<keyword evidence="7 10" id="KW-0378">Hydrolase</keyword>
<evidence type="ECO:0000313" key="14">
    <source>
        <dbReference type="Proteomes" id="UP001234581"/>
    </source>
</evidence>
<dbReference type="GO" id="GO:0016787">
    <property type="term" value="F:hydrolase activity"/>
    <property type="evidence" value="ECO:0007669"/>
    <property type="project" value="UniProtKB-KW"/>
</dbReference>
<protein>
    <recommendedName>
        <fullName evidence="12">VLRF1 domain-containing protein</fullName>
    </recommendedName>
</protein>
<dbReference type="EMBL" id="JARTCD010000025">
    <property type="protein sequence ID" value="KAJ8658352.1"/>
    <property type="molecule type" value="Genomic_DNA"/>
</dbReference>
<accession>A0AAD7V577</accession>
<dbReference type="GO" id="GO:0036503">
    <property type="term" value="P:ERAD pathway"/>
    <property type="evidence" value="ECO:0007669"/>
    <property type="project" value="TreeGrafter"/>
</dbReference>
<dbReference type="Proteomes" id="UP001234581">
    <property type="component" value="Unassembled WGS sequence"/>
</dbReference>
<feature type="domain" description="VLRF1" evidence="12">
    <location>
        <begin position="213"/>
        <end position="369"/>
    </location>
</feature>
<dbReference type="PANTHER" id="PTHR16036">
    <property type="entry name" value="ANKYRIN REPEAT AND ZINC FINGER DOMAIN-CONTAINING PROTEIN 1"/>
    <property type="match status" value="1"/>
</dbReference>
<keyword evidence="5" id="KW-0677">Repeat</keyword>
<dbReference type="GO" id="GO:0005737">
    <property type="term" value="C:cytoplasm"/>
    <property type="evidence" value="ECO:0007669"/>
    <property type="project" value="UniProtKB-SubCell"/>
</dbReference>
<sequence length="652" mass="74372">MLDIDKLKQRPISVFHIPLELLNDLRPTDYNASETPSSVDLTANKLERLELEQSTKEQEDGSLTCRTCNITFPPTDRQEHRAHFATDWHRYNIKRKLTLGLEPVNATDFENMLADIAESISGSESDETDEEDQEQQEEDDVKDLVAKQAAQAEASAMIEDEQQSNTVLSSFEKKTQALAWFQANTLSPSVHFGIYRRLTDSLDGLKQLQNAPKSRLWTIIMVGGGHFAAGVVDVNKSLQYGMQYGGLDVNQVKMVVHKTFHRYTTRRKQGGSQSANDNAKGAANSAGAMIRRYNEQMLQQEIRELLSQWKDYVNTSEQVLVHAPSNNRKIVYGYEGAILTRDNSSTIPFSTRRPTLNEIRRVFIEMTTLKITKVDVDAIQAQRQKAAEKQERARQQLEKSRLMDSSKKTTEKPKMAPEVEKLISLTRQGKEQVVLTHVRKHEELLLPITRGKLTSQLVPEQEEILRRFPSILHLAAHGGHAALVSLLLRDLQVDPTIENELGKTAYEVAREKDTRNAFRRCMHDIPDMCDWLNAARVPSPLSPEAELEILERDKQRKERELERRRMIEEERRKRDDERIQQEEAKAAALRQQRQKSNATSAGGGGARTLGGGNNLRTTEMNMASMTPEARMRLEREMRARAAEERMRRLQGK</sequence>
<evidence type="ECO:0000313" key="13">
    <source>
        <dbReference type="EMBL" id="KAJ8658352.1"/>
    </source>
</evidence>
<dbReference type="GeneID" id="83213448"/>
<evidence type="ECO:0000256" key="4">
    <source>
        <dbReference type="ARBA" id="ARBA00022722"/>
    </source>
</evidence>
<evidence type="ECO:0000256" key="11">
    <source>
        <dbReference type="SAM" id="MobiDB-lite"/>
    </source>
</evidence>
<evidence type="ECO:0000256" key="3">
    <source>
        <dbReference type="ARBA" id="ARBA00022490"/>
    </source>
</evidence>
<dbReference type="InterPro" id="IPR036770">
    <property type="entry name" value="Ankyrin_rpt-contain_sf"/>
</dbReference>
<gene>
    <name evidence="13" type="ORF">O0I10_006037</name>
</gene>
<evidence type="ECO:0000256" key="9">
    <source>
        <dbReference type="ARBA" id="ARBA00023054"/>
    </source>
</evidence>
<feature type="compositionally biased region" description="Basic and acidic residues" evidence="11">
    <location>
        <begin position="629"/>
        <end position="652"/>
    </location>
</feature>
<keyword evidence="8" id="KW-0040">ANK repeat</keyword>
<evidence type="ECO:0000259" key="12">
    <source>
        <dbReference type="PROSITE" id="PS52044"/>
    </source>
</evidence>
<dbReference type="AlphaFoldDB" id="A0AAD7V577"/>
<dbReference type="InterPro" id="IPR041175">
    <property type="entry name" value="VLRF1/Vms1"/>
</dbReference>
<comment type="similarity">
    <text evidence="2 10">Belongs to the ANKZF1/VMS1 family.</text>
</comment>
<dbReference type="PROSITE" id="PS52044">
    <property type="entry name" value="VLRF1"/>
    <property type="match status" value="1"/>
</dbReference>
<keyword evidence="6 10" id="KW-0255">Endonuclease</keyword>
<dbReference type="SUPFAM" id="SSF48403">
    <property type="entry name" value="Ankyrin repeat"/>
    <property type="match status" value="1"/>
</dbReference>
<keyword evidence="4 10" id="KW-0540">Nuclease</keyword>
<comment type="domain">
    <text evidence="10">The VLRF1 domain mediates binding to the 60S ribosomal subunit.</text>
</comment>
<feature type="compositionally biased region" description="Basic and acidic residues" evidence="11">
    <location>
        <begin position="570"/>
        <end position="585"/>
    </location>
</feature>
<feature type="region of interest" description="Disordered" evidence="11">
    <location>
        <begin position="387"/>
        <end position="414"/>
    </location>
</feature>
<evidence type="ECO:0000256" key="10">
    <source>
        <dbReference type="PROSITE-ProRule" id="PRU01389"/>
    </source>
</evidence>
<feature type="active site" evidence="10">
    <location>
        <position position="273"/>
    </location>
</feature>
<keyword evidence="14" id="KW-1185">Reference proteome</keyword>
<organism evidence="13 14">
    <name type="scientific">Lichtheimia ornata</name>
    <dbReference type="NCBI Taxonomy" id="688661"/>
    <lineage>
        <taxon>Eukaryota</taxon>
        <taxon>Fungi</taxon>
        <taxon>Fungi incertae sedis</taxon>
        <taxon>Mucoromycota</taxon>
        <taxon>Mucoromycotina</taxon>
        <taxon>Mucoromycetes</taxon>
        <taxon>Mucorales</taxon>
        <taxon>Lichtheimiaceae</taxon>
        <taxon>Lichtheimia</taxon>
    </lineage>
</organism>
<evidence type="ECO:0000256" key="7">
    <source>
        <dbReference type="ARBA" id="ARBA00022801"/>
    </source>
</evidence>
<feature type="compositionally biased region" description="Acidic residues" evidence="11">
    <location>
        <begin position="124"/>
        <end position="141"/>
    </location>
</feature>
<keyword evidence="3 10" id="KW-0963">Cytoplasm</keyword>
<feature type="region of interest" description="Disordered" evidence="11">
    <location>
        <begin position="120"/>
        <end position="142"/>
    </location>
</feature>
<reference evidence="13 14" key="1">
    <citation type="submission" date="2023-03" db="EMBL/GenBank/DDBJ databases">
        <title>Genome sequence of Lichtheimia ornata CBS 291.66.</title>
        <authorList>
            <person name="Mohabir J.T."/>
            <person name="Shea T.P."/>
            <person name="Kurbessoian T."/>
            <person name="Berby B."/>
            <person name="Fontaine J."/>
            <person name="Livny J."/>
            <person name="Gnirke A."/>
            <person name="Stajich J.E."/>
            <person name="Cuomo C.A."/>
        </authorList>
    </citation>
    <scope>NUCLEOTIDE SEQUENCE [LARGE SCALE GENOMIC DNA]</scope>
    <source>
        <strain evidence="13">CBS 291.66</strain>
    </source>
</reference>
<dbReference type="GO" id="GO:0004519">
    <property type="term" value="F:endonuclease activity"/>
    <property type="evidence" value="ECO:0007669"/>
    <property type="project" value="UniProtKB-KW"/>
</dbReference>
<comment type="caution">
    <text evidence="13">The sequence shown here is derived from an EMBL/GenBank/DDBJ whole genome shotgun (WGS) entry which is preliminary data.</text>
</comment>
<comment type="subcellular location">
    <subcellularLocation>
        <location evidence="1">Cytoplasm</location>
    </subcellularLocation>
</comment>
<evidence type="ECO:0000256" key="5">
    <source>
        <dbReference type="ARBA" id="ARBA00022737"/>
    </source>
</evidence>
<evidence type="ECO:0000256" key="6">
    <source>
        <dbReference type="ARBA" id="ARBA00022759"/>
    </source>
</evidence>
<feature type="compositionally biased region" description="Gly residues" evidence="11">
    <location>
        <begin position="601"/>
        <end position="613"/>
    </location>
</feature>
<dbReference type="PANTHER" id="PTHR16036:SF2">
    <property type="entry name" value="TRNA ENDONUCLEASE ANKZF1"/>
    <property type="match status" value="1"/>
</dbReference>
<evidence type="ECO:0000256" key="8">
    <source>
        <dbReference type="ARBA" id="ARBA00023043"/>
    </source>
</evidence>
<evidence type="ECO:0000256" key="2">
    <source>
        <dbReference type="ARBA" id="ARBA00009262"/>
    </source>
</evidence>
<dbReference type="InterPro" id="IPR047139">
    <property type="entry name" value="ANKZ1/VMS1"/>
</dbReference>
<name>A0AAD7V577_9FUNG</name>
<feature type="compositionally biased region" description="Low complexity" evidence="11">
    <location>
        <begin position="586"/>
        <end position="600"/>
    </location>
</feature>
<dbReference type="RefSeq" id="XP_058343265.1">
    <property type="nucleotide sequence ID" value="XM_058486070.1"/>
</dbReference>
<keyword evidence="9" id="KW-0175">Coiled coil</keyword>
<proteinExistence type="inferred from homology"/>
<feature type="region of interest" description="Disordered" evidence="11">
    <location>
        <begin position="570"/>
        <end position="652"/>
    </location>
</feature>